<dbReference type="GeneID" id="3864311"/>
<accession>Q4UIQ8</accession>
<sequence length="389" mass="43605">MHSVHFPVFQYSIPKPWYKIFLILQNQISNRIKYMYILYLITYSIFLDIARTLALSKNFVSTVPGSLGSSTYHETFLHNLDDVADLGADSKGTSSDKMHELEEILEDESQSPDEQVAYKYAENSKVFDNPVVLEVTSKPTVDEVKDFEKVKAHELASEDKHFDSLSSLVSQPGNLKVTGTSFTVGFIPLNNIQTSLGNKSLGDNGLNVNHLVSGLSGLNFGPTEHNGVLNDAVKHGILEPQDLPPVNVNAQAHNHFHVLNVNHHLSPIGDLNFNFQSPNTNPSTNTGKECFERTSKDGSKTTECYCSRQGDCRCTKSFVMVASFCDTMINDNFFNDFCTYDVKSDLQNNQWSSKKSSETIYDAFLSLKNGLCNNVTLDYCRYTCKQHIF</sequence>
<dbReference type="Proteomes" id="UP000001950">
    <property type="component" value="Chromosome 1"/>
</dbReference>
<organism evidence="1 2">
    <name type="scientific">Theileria annulata</name>
    <dbReference type="NCBI Taxonomy" id="5874"/>
    <lineage>
        <taxon>Eukaryota</taxon>
        <taxon>Sar</taxon>
        <taxon>Alveolata</taxon>
        <taxon>Apicomplexa</taxon>
        <taxon>Aconoidasida</taxon>
        <taxon>Piroplasmida</taxon>
        <taxon>Theileriidae</taxon>
        <taxon>Theileria</taxon>
    </lineage>
</organism>
<gene>
    <name evidence="1" type="ORF">TA17100</name>
</gene>
<protein>
    <submittedName>
        <fullName evidence="1">Uncharacterized protein</fullName>
    </submittedName>
</protein>
<dbReference type="AlphaFoldDB" id="Q4UIQ8"/>
<dbReference type="eggNOG" id="ENOG502QXRZ">
    <property type="taxonomic scope" value="Eukaryota"/>
</dbReference>
<dbReference type="RefSeq" id="XP_953709.1">
    <property type="nucleotide sequence ID" value="XM_948616.1"/>
</dbReference>
<reference evidence="1 2" key="1">
    <citation type="journal article" date="2005" name="Science">
        <title>Genome of the host-cell transforming parasite Theileria annulata compared with T. parva.</title>
        <authorList>
            <person name="Pain A."/>
            <person name="Renauld H."/>
            <person name="Berriman M."/>
            <person name="Murphy L."/>
            <person name="Yeats C.A."/>
            <person name="Weir W."/>
            <person name="Kerhornou A."/>
            <person name="Aslett M."/>
            <person name="Bishop R."/>
            <person name="Bouchier C."/>
            <person name="Cochet M."/>
            <person name="Coulson R.M.R."/>
            <person name="Cronin A."/>
            <person name="de Villiers E.P."/>
            <person name="Fraser A."/>
            <person name="Fosker N."/>
            <person name="Gardner M."/>
            <person name="Goble A."/>
            <person name="Griffiths-Jones S."/>
            <person name="Harris D.E."/>
            <person name="Katzer F."/>
            <person name="Larke N."/>
            <person name="Lord A."/>
            <person name="Maser P."/>
            <person name="McKellar S."/>
            <person name="Mooney P."/>
            <person name="Morton F."/>
            <person name="Nene V."/>
            <person name="O'Neil S."/>
            <person name="Price C."/>
            <person name="Quail M.A."/>
            <person name="Rabbinowitsch E."/>
            <person name="Rawlings N.D."/>
            <person name="Rutter S."/>
            <person name="Saunders D."/>
            <person name="Seeger K."/>
            <person name="Shah T."/>
            <person name="Squares R."/>
            <person name="Squares S."/>
            <person name="Tivey A."/>
            <person name="Walker A.R."/>
            <person name="Woodward J."/>
            <person name="Dobbelaere D.A.E."/>
            <person name="Langsley G."/>
            <person name="Rajandream M.A."/>
            <person name="McKeever D."/>
            <person name="Shiels B."/>
            <person name="Tait A."/>
            <person name="Barrell B.G."/>
            <person name="Hall N."/>
        </authorList>
    </citation>
    <scope>NUCLEOTIDE SEQUENCE [LARGE SCALE GENOMIC DNA]</scope>
    <source>
        <strain evidence="2">Ankara</strain>
    </source>
</reference>
<dbReference type="OrthoDB" id="360984at2759"/>
<proteinExistence type="predicted"/>
<dbReference type="VEuPathDB" id="PiroplasmaDB:TA17100"/>
<keyword evidence="2" id="KW-1185">Reference proteome</keyword>
<name>Q4UIQ8_THEAN</name>
<dbReference type="KEGG" id="tan:TA17100"/>
<evidence type="ECO:0000313" key="2">
    <source>
        <dbReference type="Proteomes" id="UP000001950"/>
    </source>
</evidence>
<dbReference type="OMA" id="NTGKECF"/>
<dbReference type="InParanoid" id="Q4UIQ8"/>
<dbReference type="EMBL" id="CR940347">
    <property type="protein sequence ID" value="CAI73031.1"/>
    <property type="molecule type" value="Genomic_DNA"/>
</dbReference>
<evidence type="ECO:0000313" key="1">
    <source>
        <dbReference type="EMBL" id="CAI73031.1"/>
    </source>
</evidence>